<evidence type="ECO:0000256" key="2">
    <source>
        <dbReference type="SAM" id="Phobius"/>
    </source>
</evidence>
<protein>
    <submittedName>
        <fullName evidence="3">Uncharacterized protein</fullName>
    </submittedName>
</protein>
<feature type="transmembrane region" description="Helical" evidence="2">
    <location>
        <begin position="85"/>
        <end position="113"/>
    </location>
</feature>
<dbReference type="EMBL" id="CP002329">
    <property type="protein sequence ID" value="AEF36129.1"/>
    <property type="molecule type" value="Genomic_DNA"/>
</dbReference>
<keyword evidence="4" id="KW-1185">Reference proteome</keyword>
<sequence>MLQDMTDPSWPPAGPPDGWQHHPHQPGYPPPYPGYPDALAPHGRHPVTGQPYSDKSKVIAALLQLLGLFGFLGFGRIYLGQTALGIAQFLGCLLFTAATWGIGAAVPIIWGIVDAILMLAGRVSDKQGRPLRDGT</sequence>
<evidence type="ECO:0000313" key="3">
    <source>
        <dbReference type="EMBL" id="AEF36129.1"/>
    </source>
</evidence>
<reference evidence="3 4" key="1">
    <citation type="journal article" date="2011" name="J. Bacteriol.">
        <title>Complete genome sequence of a novel clinical isolate, the nontuberculous Mycobacterium strain JDM601.</title>
        <authorList>
            <person name="Zhang Z.Y."/>
            <person name="Sun Z.Q."/>
            <person name="Wang Z.L."/>
            <person name="Wen Z.L."/>
            <person name="Sun Q.W."/>
            <person name="Zhu Z.Q."/>
            <person name="Song Y.Z."/>
            <person name="Zhao J.W."/>
            <person name="Wang H.H."/>
            <person name="Zhang S.L."/>
            <person name="Guo X.K."/>
        </authorList>
    </citation>
    <scope>NUCLEOTIDE SEQUENCE [LARGE SCALE GENOMIC DNA]</scope>
    <source>
        <strain evidence="3 4">JDM601</strain>
    </source>
</reference>
<feature type="region of interest" description="Disordered" evidence="1">
    <location>
        <begin position="1"/>
        <end position="50"/>
    </location>
</feature>
<dbReference type="AlphaFoldDB" id="F5YTD4"/>
<keyword evidence="2" id="KW-0812">Transmembrane</keyword>
<dbReference type="KEGG" id="mjd:JDM601_2129"/>
<dbReference type="HOGENOM" id="CLU_081297_2_0_11"/>
<gene>
    <name evidence="3" type="ordered locus">JDM601_2129</name>
</gene>
<organism evidence="3 4">
    <name type="scientific">Mycolicibacter sinensis (strain JDM601)</name>
    <name type="common">Mycobacterium sinense</name>
    <dbReference type="NCBI Taxonomy" id="875328"/>
    <lineage>
        <taxon>Bacteria</taxon>
        <taxon>Bacillati</taxon>
        <taxon>Actinomycetota</taxon>
        <taxon>Actinomycetes</taxon>
        <taxon>Mycobacteriales</taxon>
        <taxon>Mycobacteriaceae</taxon>
        <taxon>Mycolicibacter</taxon>
    </lineage>
</organism>
<evidence type="ECO:0000313" key="4">
    <source>
        <dbReference type="Proteomes" id="UP000009224"/>
    </source>
</evidence>
<name>F5YTD4_MYCSD</name>
<dbReference type="RefSeq" id="WP_013829061.1">
    <property type="nucleotide sequence ID" value="NC_015576.1"/>
</dbReference>
<dbReference type="Proteomes" id="UP000009224">
    <property type="component" value="Chromosome"/>
</dbReference>
<accession>F5YTD4</accession>
<evidence type="ECO:0000256" key="1">
    <source>
        <dbReference type="SAM" id="MobiDB-lite"/>
    </source>
</evidence>
<keyword evidence="2" id="KW-1133">Transmembrane helix</keyword>
<dbReference type="eggNOG" id="COG2314">
    <property type="taxonomic scope" value="Bacteria"/>
</dbReference>
<dbReference type="STRING" id="875328.JDM601_2129"/>
<keyword evidence="2" id="KW-0472">Membrane</keyword>
<feature type="transmembrane region" description="Helical" evidence="2">
    <location>
        <begin position="58"/>
        <end position="79"/>
    </location>
</feature>
<proteinExistence type="predicted"/>